<organism evidence="2 3">
    <name type="scientific">Streptomyces ambofaciens (strain ATCC 23877 / 3486 / DSM 40053 / JCM 4204 / NBRC 12836 / NRRL B-2516)</name>
    <dbReference type="NCBI Taxonomy" id="278992"/>
    <lineage>
        <taxon>Bacteria</taxon>
        <taxon>Bacillati</taxon>
        <taxon>Actinomycetota</taxon>
        <taxon>Actinomycetes</taxon>
        <taxon>Kitasatosporales</taxon>
        <taxon>Streptomycetaceae</taxon>
        <taxon>Streptomyces</taxon>
    </lineage>
</organism>
<evidence type="ECO:0000313" key="3">
    <source>
        <dbReference type="Proteomes" id="UP000061018"/>
    </source>
</evidence>
<protein>
    <submittedName>
        <fullName evidence="2">Uncharacterized protein</fullName>
    </submittedName>
</protein>
<dbReference type="Proteomes" id="UP000061018">
    <property type="component" value="Chromosome"/>
</dbReference>
<proteinExistence type="predicted"/>
<sequence>MGWSGAPFRARRCSGAQGRHGVTEVVFPEMHRAHEALGDANTGMTSEVLRIPAENARVPQMFYAAPSPTRAARSCDDSPISRRGVA</sequence>
<dbReference type="EMBL" id="CP012382">
    <property type="protein sequence ID" value="AKZ55720.1"/>
    <property type="molecule type" value="Genomic_DNA"/>
</dbReference>
<accession>A0A0K2ARG5</accession>
<reference evidence="3" key="1">
    <citation type="journal article" date="2015" name="J. Biotechnol.">
        <title>Complete genome sequence of Streptomyces ambofaciens ATCC 23877, the spiramycin producer.</title>
        <authorList>
            <person name="Thibessard A."/>
            <person name="Haas D."/>
            <person name="Gerbaud C."/>
            <person name="Aigle B."/>
            <person name="Lautru S."/>
            <person name="Pernodet J.L."/>
            <person name="Leblond P."/>
        </authorList>
    </citation>
    <scope>NUCLEOTIDE SEQUENCE [LARGE SCALE GENOMIC DNA]</scope>
    <source>
        <strain evidence="3">ATCC 23877 / 3486 / DSM 40053 / JCM 4204 / NBRC 12836 / NRRL B-2516</strain>
    </source>
</reference>
<name>A0A0K2ARG5_STRA7</name>
<evidence type="ECO:0000256" key="1">
    <source>
        <dbReference type="SAM" id="MobiDB-lite"/>
    </source>
</evidence>
<evidence type="ECO:0000313" key="2">
    <source>
        <dbReference type="EMBL" id="AKZ55720.1"/>
    </source>
</evidence>
<gene>
    <name evidence="2" type="ORF">SAM23877_2671</name>
</gene>
<feature type="region of interest" description="Disordered" evidence="1">
    <location>
        <begin position="67"/>
        <end position="86"/>
    </location>
</feature>
<dbReference type="AlphaFoldDB" id="A0A0K2ARG5"/>
<dbReference type="KEGG" id="samb:SAM23877_2671"/>